<dbReference type="Proteomes" id="UP000805649">
    <property type="component" value="Unassembled WGS sequence"/>
</dbReference>
<protein>
    <submittedName>
        <fullName evidence="1">Uncharacterized protein</fullName>
    </submittedName>
</protein>
<reference evidence="1 2" key="1">
    <citation type="journal article" date="2020" name="Phytopathology">
        <title>Genome Sequence Resources of Colletotrichum truncatum, C. plurivorum, C. musicola, and C. sojae: Four Species Pathogenic to Soybean (Glycine max).</title>
        <authorList>
            <person name="Rogerio F."/>
            <person name="Boufleur T.R."/>
            <person name="Ciampi-Guillardi M."/>
            <person name="Sukno S.A."/>
            <person name="Thon M.R."/>
            <person name="Massola Junior N.S."/>
            <person name="Baroncelli R."/>
        </authorList>
    </citation>
    <scope>NUCLEOTIDE SEQUENCE [LARGE SCALE GENOMIC DNA]</scope>
    <source>
        <strain evidence="1 2">CMES1059</strain>
    </source>
</reference>
<gene>
    <name evidence="1" type="ORF">CTRU02_208960</name>
</gene>
<accession>A0ACC3YXR2</accession>
<keyword evidence="2" id="KW-1185">Reference proteome</keyword>
<proteinExistence type="predicted"/>
<dbReference type="EMBL" id="VUJX02000005">
    <property type="protein sequence ID" value="KAL0936745.1"/>
    <property type="molecule type" value="Genomic_DNA"/>
</dbReference>
<evidence type="ECO:0000313" key="1">
    <source>
        <dbReference type="EMBL" id="KAL0936745.1"/>
    </source>
</evidence>
<organism evidence="1 2">
    <name type="scientific">Colletotrichum truncatum</name>
    <name type="common">Anthracnose fungus</name>
    <name type="synonym">Colletotrichum capsici</name>
    <dbReference type="NCBI Taxonomy" id="5467"/>
    <lineage>
        <taxon>Eukaryota</taxon>
        <taxon>Fungi</taxon>
        <taxon>Dikarya</taxon>
        <taxon>Ascomycota</taxon>
        <taxon>Pezizomycotina</taxon>
        <taxon>Sordariomycetes</taxon>
        <taxon>Hypocreomycetidae</taxon>
        <taxon>Glomerellales</taxon>
        <taxon>Glomerellaceae</taxon>
        <taxon>Colletotrichum</taxon>
        <taxon>Colletotrichum truncatum species complex</taxon>
    </lineage>
</organism>
<evidence type="ECO:0000313" key="2">
    <source>
        <dbReference type="Proteomes" id="UP000805649"/>
    </source>
</evidence>
<sequence>MATEEAHPEEHPSDVAGPTDCNAEPGSSSVPSQAHPQQQSGFFSALPLEIRQDIYRHLWAAAGLTQHVYKSSPSVLAPLSHCACITDPNAEDVREIELARILDAPPADLAPDGPMTEEAAIQRDEINDWRLRNASQWCNHWECEEAPPILRPLDERTSDHKDDSKSKKQPVLVKEFSPFLAVLLSCKRMHQEAVNSIYDNTTFSFIGTDALTRFLETTTAESLARIKALHMIWPASIESYMDPADPEAEAARIKWNELWMSLSLKTPRLRELRVWMYPQYARYPMPHEEWFKPLHQFKHVPKYEISLRWFMDPSQPLQPETGPLDFLEEAPFEYDRVPPLLDNPLQSHWRRLIALYLDEPRSMPARRQKKKKRYLGRS</sequence>
<name>A0ACC3YXR2_COLTU</name>
<comment type="caution">
    <text evidence="1">The sequence shown here is derived from an EMBL/GenBank/DDBJ whole genome shotgun (WGS) entry which is preliminary data.</text>
</comment>